<keyword evidence="10" id="KW-1185">Reference proteome</keyword>
<evidence type="ECO:0000256" key="5">
    <source>
        <dbReference type="PIRSR" id="PIRSR623088-3"/>
    </source>
</evidence>
<dbReference type="SMART" id="SM00471">
    <property type="entry name" value="HDc"/>
    <property type="match status" value="1"/>
</dbReference>
<evidence type="ECO:0000259" key="8">
    <source>
        <dbReference type="PROSITE" id="PS51845"/>
    </source>
</evidence>
<dbReference type="InterPro" id="IPR023174">
    <property type="entry name" value="PDEase_CS"/>
</dbReference>
<comment type="similarity">
    <text evidence="6">Belongs to the cyclic nucleotide phosphodiesterase family.</text>
</comment>
<accession>A0A8H7QHF2</accession>
<dbReference type="OrthoDB" id="546632at2759"/>
<feature type="binding site" evidence="4">
    <location>
        <begin position="283"/>
        <end position="287"/>
    </location>
    <ligand>
        <name>AMP</name>
        <dbReference type="ChEBI" id="CHEBI:456215"/>
    </ligand>
</feature>
<reference evidence="9" key="1">
    <citation type="submission" date="2020-12" db="EMBL/GenBank/DDBJ databases">
        <title>Metabolic potential, ecology and presence of endohyphal bacteria is reflected in genomic diversity of Mucoromycotina.</title>
        <authorList>
            <person name="Muszewska A."/>
            <person name="Okrasinska A."/>
            <person name="Steczkiewicz K."/>
            <person name="Drgas O."/>
            <person name="Orlowska M."/>
            <person name="Perlinska-Lenart U."/>
            <person name="Aleksandrzak-Piekarczyk T."/>
            <person name="Szatraj K."/>
            <person name="Zielenkiewicz U."/>
            <person name="Pilsyk S."/>
            <person name="Malc E."/>
            <person name="Mieczkowski P."/>
            <person name="Kruszewska J.S."/>
            <person name="Biernat P."/>
            <person name="Pawlowska J."/>
        </authorList>
    </citation>
    <scope>NUCLEOTIDE SEQUENCE</scope>
    <source>
        <strain evidence="9">CBS 226.32</strain>
    </source>
</reference>
<dbReference type="Proteomes" id="UP000650833">
    <property type="component" value="Unassembled WGS sequence"/>
</dbReference>
<dbReference type="SUPFAM" id="SSF52172">
    <property type="entry name" value="CheY-like"/>
    <property type="match status" value="1"/>
</dbReference>
<dbReference type="PANTHER" id="PTHR11347">
    <property type="entry name" value="CYCLIC NUCLEOTIDE PHOSPHODIESTERASE"/>
    <property type="match status" value="1"/>
</dbReference>
<dbReference type="EC" id="3.1.4.-" evidence="6"/>
<feature type="binding site" evidence="4">
    <location>
        <position position="511"/>
    </location>
    <ligand>
        <name>AMP</name>
        <dbReference type="ChEBI" id="CHEBI:456215"/>
    </ligand>
</feature>
<dbReference type="Pfam" id="PF00233">
    <property type="entry name" value="PDEase_I"/>
    <property type="match status" value="1"/>
</dbReference>
<evidence type="ECO:0000256" key="4">
    <source>
        <dbReference type="PIRSR" id="PIRSR623088-2"/>
    </source>
</evidence>
<keyword evidence="1 5" id="KW-0479">Metal-binding</keyword>
<dbReference type="SUPFAM" id="SSF109604">
    <property type="entry name" value="HD-domain/PDEase-like"/>
    <property type="match status" value="1"/>
</dbReference>
<dbReference type="EMBL" id="JAEPRC010000749">
    <property type="protein sequence ID" value="KAG2192175.1"/>
    <property type="molecule type" value="Genomic_DNA"/>
</dbReference>
<evidence type="ECO:0000256" key="7">
    <source>
        <dbReference type="SAM" id="MobiDB-lite"/>
    </source>
</evidence>
<feature type="active site" description="Proton donor" evidence="3">
    <location>
        <position position="283"/>
    </location>
</feature>
<proteinExistence type="inferred from homology"/>
<dbReference type="InterPro" id="IPR002073">
    <property type="entry name" value="PDEase_catalytic_dom"/>
</dbReference>
<evidence type="ECO:0000313" key="9">
    <source>
        <dbReference type="EMBL" id="KAG2192175.1"/>
    </source>
</evidence>
<evidence type="ECO:0000313" key="10">
    <source>
        <dbReference type="Proteomes" id="UP000650833"/>
    </source>
</evidence>
<gene>
    <name evidence="9" type="ORF">INT46_004329</name>
</gene>
<sequence length="599" mass="68668">MKRLDPKNCSVVVFNDLKEDFTKTLDLLHTVFSNVVVLSRKSDIIVELKEQQQNETKSTLLLIDAESCNTKSHEDCPDLLLQTVQFLRQGLLTNVVPIVCSYQDSPTFMVKCLHEGAADFVLKPLSKDVVKTLFLNATRYQIQKTEKIMHHVNQVSRVCSNEKNSESGEIWSKFKGRLKGVFRQEQWLSKLVADYYSPKPSVRRSSMSSMLNDRKDYLEIQISTWDFLPLDLDNKDLIQVVYMILSQVLSTFDELKPLRVPSGDLYHFIFDICNSYHSTNPYHNFRHAVDVLQANYYFLCKLGVLKPMNENANFSPVESEIKDLFQPLDIFALLMASIGHDVGHPGVNNSFMITTSAPLAILYNDKSVLESFHAMSFFHLLREHCFSQLTDLHSNPEYASFRKIVVNSILATDMSMHDEYVSKIQDQAERFKRKEIDFTDKVACEKEKILICGALIKCADISNCARPFESARRWAKILAEEFFEQGDLERELGISVLPINERGKVPLEDFQLTFKRFVALKLFDSVSKVTPCMQFTVDQINENIVVWENIKKKDKQQKQQSLEQSSNSPTEKNVVTNNIPPQPSPEGKSSTNERPRSGI</sequence>
<feature type="compositionally biased region" description="Polar residues" evidence="7">
    <location>
        <begin position="569"/>
        <end position="579"/>
    </location>
</feature>
<protein>
    <recommendedName>
        <fullName evidence="6">Phosphodiesterase</fullName>
        <ecNumber evidence="6">3.1.4.-</ecNumber>
    </recommendedName>
</protein>
<dbReference type="InterPro" id="IPR023088">
    <property type="entry name" value="PDEase"/>
</dbReference>
<feature type="binding site" evidence="4">
    <location>
        <position position="460"/>
    </location>
    <ligand>
        <name>AMP</name>
        <dbReference type="ChEBI" id="CHEBI:456215"/>
    </ligand>
</feature>
<organism evidence="9 10">
    <name type="scientific">Mucor plumbeus</name>
    <dbReference type="NCBI Taxonomy" id="97098"/>
    <lineage>
        <taxon>Eukaryota</taxon>
        <taxon>Fungi</taxon>
        <taxon>Fungi incertae sedis</taxon>
        <taxon>Mucoromycota</taxon>
        <taxon>Mucoromycotina</taxon>
        <taxon>Mucoromycetes</taxon>
        <taxon>Mucorales</taxon>
        <taxon>Mucorineae</taxon>
        <taxon>Mucoraceae</taxon>
        <taxon>Mucor</taxon>
    </lineage>
</organism>
<evidence type="ECO:0000256" key="1">
    <source>
        <dbReference type="ARBA" id="ARBA00022723"/>
    </source>
</evidence>
<feature type="binding site" evidence="5">
    <location>
        <position position="287"/>
    </location>
    <ligand>
        <name>Zn(2+)</name>
        <dbReference type="ChEBI" id="CHEBI:29105"/>
        <label>1</label>
    </ligand>
</feature>
<dbReference type="Gene3D" id="1.10.1300.10">
    <property type="entry name" value="3'5'-cyclic nucleotide phosphodiesterase, catalytic domain"/>
    <property type="match status" value="1"/>
</dbReference>
<keyword evidence="2 6" id="KW-0378">Hydrolase</keyword>
<dbReference type="PRINTS" id="PR00387">
    <property type="entry name" value="PDIESTERASE1"/>
</dbReference>
<evidence type="ECO:0000256" key="2">
    <source>
        <dbReference type="ARBA" id="ARBA00022801"/>
    </source>
</evidence>
<dbReference type="CDD" id="cd00077">
    <property type="entry name" value="HDc"/>
    <property type="match status" value="1"/>
</dbReference>
<evidence type="ECO:0000256" key="6">
    <source>
        <dbReference type="RuleBase" id="RU363067"/>
    </source>
</evidence>
<comment type="caution">
    <text evidence="9">The sequence shown here is derived from an EMBL/GenBank/DDBJ whole genome shotgun (WGS) entry which is preliminary data.</text>
</comment>
<dbReference type="InterPro" id="IPR003607">
    <property type="entry name" value="HD/PDEase_dom"/>
</dbReference>
<feature type="domain" description="PDEase" evidence="8">
    <location>
        <begin position="183"/>
        <end position="554"/>
    </location>
</feature>
<dbReference type="PROSITE" id="PS51845">
    <property type="entry name" value="PDEASE_I_2"/>
    <property type="match status" value="1"/>
</dbReference>
<dbReference type="GO" id="GO:0007165">
    <property type="term" value="P:signal transduction"/>
    <property type="evidence" value="ECO:0007669"/>
    <property type="project" value="InterPro"/>
</dbReference>
<comment type="cofactor">
    <cofactor evidence="6">
        <name>a divalent metal cation</name>
        <dbReference type="ChEBI" id="CHEBI:60240"/>
    </cofactor>
    <text evidence="6">Binds 2 divalent metal cations per subunit. Site 1 may preferentially bind zinc ions, while site 2 has a preference for magnesium and/or manganese ions.</text>
</comment>
<dbReference type="GO" id="GO:0046872">
    <property type="term" value="F:metal ion binding"/>
    <property type="evidence" value="ECO:0007669"/>
    <property type="project" value="UniProtKB-KW"/>
</dbReference>
<feature type="binding site" evidence="5">
    <location>
        <position position="340"/>
    </location>
    <ligand>
        <name>Zn(2+)</name>
        <dbReference type="ChEBI" id="CHEBI:29105"/>
        <label>1</label>
    </ligand>
</feature>
<feature type="binding site" evidence="5">
    <location>
        <position position="341"/>
    </location>
    <ligand>
        <name>Zn(2+)</name>
        <dbReference type="ChEBI" id="CHEBI:29105"/>
        <label>1</label>
    </ligand>
</feature>
<dbReference type="PROSITE" id="PS00126">
    <property type="entry name" value="PDEASE_I_1"/>
    <property type="match status" value="1"/>
</dbReference>
<feature type="binding site" evidence="5">
    <location>
        <position position="460"/>
    </location>
    <ligand>
        <name>Zn(2+)</name>
        <dbReference type="ChEBI" id="CHEBI:29105"/>
        <label>1</label>
    </ligand>
</feature>
<evidence type="ECO:0000256" key="3">
    <source>
        <dbReference type="PIRSR" id="PIRSR623088-1"/>
    </source>
</evidence>
<dbReference type="GO" id="GO:0004114">
    <property type="term" value="F:3',5'-cyclic-nucleotide phosphodiesterase activity"/>
    <property type="evidence" value="ECO:0007669"/>
    <property type="project" value="InterPro"/>
</dbReference>
<feature type="binding site" evidence="4">
    <location>
        <position position="341"/>
    </location>
    <ligand>
        <name>AMP</name>
        <dbReference type="ChEBI" id="CHEBI:456215"/>
    </ligand>
</feature>
<dbReference type="InterPro" id="IPR011006">
    <property type="entry name" value="CheY-like_superfamily"/>
</dbReference>
<dbReference type="InterPro" id="IPR036971">
    <property type="entry name" value="PDEase_catalytic_dom_sf"/>
</dbReference>
<feature type="compositionally biased region" description="Low complexity" evidence="7">
    <location>
        <begin position="558"/>
        <end position="568"/>
    </location>
</feature>
<name>A0A8H7QHF2_9FUNG</name>
<dbReference type="AlphaFoldDB" id="A0A8H7QHF2"/>
<feature type="region of interest" description="Disordered" evidence="7">
    <location>
        <begin position="556"/>
        <end position="599"/>
    </location>
</feature>
<feature type="binding site" evidence="5">
    <location>
        <position position="341"/>
    </location>
    <ligand>
        <name>Zn(2+)</name>
        <dbReference type="ChEBI" id="CHEBI:29105"/>
        <label>2</label>
    </ligand>
</feature>